<evidence type="ECO:0000313" key="2">
    <source>
        <dbReference type="EMBL" id="KAK7484951.1"/>
    </source>
</evidence>
<accession>A0ABD0KCZ6</accession>
<feature type="region of interest" description="Disordered" evidence="1">
    <location>
        <begin position="74"/>
        <end position="106"/>
    </location>
</feature>
<gene>
    <name evidence="2" type="ORF">BaRGS_00023729</name>
</gene>
<dbReference type="Proteomes" id="UP001519460">
    <property type="component" value="Unassembled WGS sequence"/>
</dbReference>
<feature type="compositionally biased region" description="Pro residues" evidence="1">
    <location>
        <begin position="27"/>
        <end position="38"/>
    </location>
</feature>
<comment type="caution">
    <text evidence="2">The sequence shown here is derived from an EMBL/GenBank/DDBJ whole genome shotgun (WGS) entry which is preliminary data.</text>
</comment>
<keyword evidence="3" id="KW-1185">Reference proteome</keyword>
<dbReference type="AlphaFoldDB" id="A0ABD0KCZ6"/>
<protein>
    <submittedName>
        <fullName evidence="2">Uncharacterized protein</fullName>
    </submittedName>
</protein>
<dbReference type="EMBL" id="JACVVK020000201">
    <property type="protein sequence ID" value="KAK7484951.1"/>
    <property type="molecule type" value="Genomic_DNA"/>
</dbReference>
<name>A0ABD0KCZ6_9CAEN</name>
<sequence length="135" mass="15190">MQLAENNHRPGPLCPQCAQTNAYNITDPPPLPPPPPQTHVPSLNLQYRHDSFIPLPPPPSLSQVSQQQLWVTIPESQSPSPTHKRLPPLPSTHTHPLHPLHPTSLKQRHRMKSKERVSASKLCHWFLALSRAHLA</sequence>
<reference evidence="2 3" key="1">
    <citation type="journal article" date="2023" name="Sci. Data">
        <title>Genome assembly of the Korean intertidal mud-creeper Batillaria attramentaria.</title>
        <authorList>
            <person name="Patra A.K."/>
            <person name="Ho P.T."/>
            <person name="Jun S."/>
            <person name="Lee S.J."/>
            <person name="Kim Y."/>
            <person name="Won Y.J."/>
        </authorList>
    </citation>
    <scope>NUCLEOTIDE SEQUENCE [LARGE SCALE GENOMIC DNA]</scope>
    <source>
        <strain evidence="2">Wonlab-2016</strain>
    </source>
</reference>
<evidence type="ECO:0000313" key="3">
    <source>
        <dbReference type="Proteomes" id="UP001519460"/>
    </source>
</evidence>
<evidence type="ECO:0000256" key="1">
    <source>
        <dbReference type="SAM" id="MobiDB-lite"/>
    </source>
</evidence>
<proteinExistence type="predicted"/>
<feature type="region of interest" description="Disordered" evidence="1">
    <location>
        <begin position="1"/>
        <end position="42"/>
    </location>
</feature>
<organism evidence="2 3">
    <name type="scientific">Batillaria attramentaria</name>
    <dbReference type="NCBI Taxonomy" id="370345"/>
    <lineage>
        <taxon>Eukaryota</taxon>
        <taxon>Metazoa</taxon>
        <taxon>Spiralia</taxon>
        <taxon>Lophotrochozoa</taxon>
        <taxon>Mollusca</taxon>
        <taxon>Gastropoda</taxon>
        <taxon>Caenogastropoda</taxon>
        <taxon>Sorbeoconcha</taxon>
        <taxon>Cerithioidea</taxon>
        <taxon>Batillariidae</taxon>
        <taxon>Batillaria</taxon>
    </lineage>
</organism>